<feature type="chain" id="PRO_5042243631" evidence="15">
    <location>
        <begin position="20"/>
        <end position="511"/>
    </location>
</feature>
<dbReference type="Pfam" id="PF00067">
    <property type="entry name" value="p450"/>
    <property type="match status" value="1"/>
</dbReference>
<evidence type="ECO:0000256" key="6">
    <source>
        <dbReference type="ARBA" id="ARBA00022692"/>
    </source>
</evidence>
<evidence type="ECO:0000256" key="11">
    <source>
        <dbReference type="ARBA" id="ARBA00023033"/>
    </source>
</evidence>
<sequence>MSPPTVTIVAFALLTVAVSRFLNARNSVNCIPGMRPLFAPMSLFGAAFGTRWWNPGLNWPWEWRKTGFFNHTHDVISLVPLISGGSSVYTCSVDVARQILAAEGKTQLFKPRWIAASLWGENIVAASGDQWRRHRRIVAPALTPKTYGLVVAETIAVYKEMIEGENWSEDKEILVPDFNRLPRKIALILISRCGFGLPMPWADTPADQSRLTFGKSLTIVTETVISRLIIPTWLYKLPIERFRIIDQAWSGLSSFMHTFLETRKDVQRGDTDSTDEKQRGDILSRLVAAMSTDGKLNLDEQEVIGNIFTLMVAAHETTAAVITATLGFLAIHEEEQEKVYAEITTAILASNAPTLDDLQNLPYLLACFHEAMRIYPAGVAVVRELTDDISIRIKRPIEETMVLRQGTLVVIDMIALHHNPNTFPEPDIFKPSRWAGTSEHDVSMFGFGARACIGRKFSHVEALCFLALFLRDWKITVPVSATETEREMGKAGINGLAFSVGPISLRLRRRK</sequence>
<dbReference type="SUPFAM" id="SSF48264">
    <property type="entry name" value="Cytochrome P450"/>
    <property type="match status" value="1"/>
</dbReference>
<keyword evidence="17" id="KW-1185">Reference proteome</keyword>
<evidence type="ECO:0000256" key="4">
    <source>
        <dbReference type="ARBA" id="ARBA00010617"/>
    </source>
</evidence>
<dbReference type="PRINTS" id="PR00385">
    <property type="entry name" value="P450"/>
</dbReference>
<evidence type="ECO:0000256" key="8">
    <source>
        <dbReference type="ARBA" id="ARBA00022989"/>
    </source>
</evidence>
<dbReference type="InterPro" id="IPR001128">
    <property type="entry name" value="Cyt_P450"/>
</dbReference>
<comment type="caution">
    <text evidence="16">The sequence shown here is derived from an EMBL/GenBank/DDBJ whole genome shotgun (WGS) entry which is preliminary data.</text>
</comment>
<evidence type="ECO:0000256" key="3">
    <source>
        <dbReference type="ARBA" id="ARBA00004721"/>
    </source>
</evidence>
<reference evidence="16" key="1">
    <citation type="submission" date="2023-03" db="EMBL/GenBank/DDBJ databases">
        <title>Massive genome expansion in bonnet fungi (Mycena s.s.) driven by repeated elements and novel gene families across ecological guilds.</title>
        <authorList>
            <consortium name="Lawrence Berkeley National Laboratory"/>
            <person name="Harder C.B."/>
            <person name="Miyauchi S."/>
            <person name="Viragh M."/>
            <person name="Kuo A."/>
            <person name="Thoen E."/>
            <person name="Andreopoulos B."/>
            <person name="Lu D."/>
            <person name="Skrede I."/>
            <person name="Drula E."/>
            <person name="Henrissat B."/>
            <person name="Morin E."/>
            <person name="Kohler A."/>
            <person name="Barry K."/>
            <person name="LaButti K."/>
            <person name="Morin E."/>
            <person name="Salamov A."/>
            <person name="Lipzen A."/>
            <person name="Mereny Z."/>
            <person name="Hegedus B."/>
            <person name="Baldrian P."/>
            <person name="Stursova M."/>
            <person name="Weitz H."/>
            <person name="Taylor A."/>
            <person name="Grigoriev I.V."/>
            <person name="Nagy L.G."/>
            <person name="Martin F."/>
            <person name="Kauserud H."/>
        </authorList>
    </citation>
    <scope>NUCLEOTIDE SEQUENCE</scope>
    <source>
        <strain evidence="16">CBHHK067</strain>
    </source>
</reference>
<keyword evidence="8" id="KW-1133">Transmembrane helix</keyword>
<evidence type="ECO:0000256" key="2">
    <source>
        <dbReference type="ARBA" id="ARBA00004370"/>
    </source>
</evidence>
<dbReference type="PANTHER" id="PTHR24305">
    <property type="entry name" value="CYTOCHROME P450"/>
    <property type="match status" value="1"/>
</dbReference>
<dbReference type="EMBL" id="JARKIE010000008">
    <property type="protein sequence ID" value="KAJ7705377.1"/>
    <property type="molecule type" value="Genomic_DNA"/>
</dbReference>
<dbReference type="Proteomes" id="UP001221757">
    <property type="component" value="Unassembled WGS sequence"/>
</dbReference>
<evidence type="ECO:0000256" key="9">
    <source>
        <dbReference type="ARBA" id="ARBA00023002"/>
    </source>
</evidence>
<keyword evidence="5 13" id="KW-0349">Heme</keyword>
<accession>A0AAD7M8D6</accession>
<evidence type="ECO:0000256" key="12">
    <source>
        <dbReference type="ARBA" id="ARBA00023136"/>
    </source>
</evidence>
<keyword evidence="6" id="KW-0812">Transmembrane</keyword>
<feature type="signal peptide" evidence="15">
    <location>
        <begin position="1"/>
        <end position="19"/>
    </location>
</feature>
<dbReference type="InterPro" id="IPR036396">
    <property type="entry name" value="Cyt_P450_sf"/>
</dbReference>
<comment type="cofactor">
    <cofactor evidence="1 13">
        <name>heme</name>
        <dbReference type="ChEBI" id="CHEBI:30413"/>
    </cofactor>
</comment>
<dbReference type="PROSITE" id="PS00086">
    <property type="entry name" value="CYTOCHROME_P450"/>
    <property type="match status" value="1"/>
</dbReference>
<comment type="subcellular location">
    <subcellularLocation>
        <location evidence="2">Membrane</location>
    </subcellularLocation>
</comment>
<dbReference type="GO" id="GO:0005506">
    <property type="term" value="F:iron ion binding"/>
    <property type="evidence" value="ECO:0007669"/>
    <property type="project" value="InterPro"/>
</dbReference>
<dbReference type="PANTHER" id="PTHR24305:SF166">
    <property type="entry name" value="CYTOCHROME P450 12A4, MITOCHONDRIAL-RELATED"/>
    <property type="match status" value="1"/>
</dbReference>
<dbReference type="InterPro" id="IPR002401">
    <property type="entry name" value="Cyt_P450_E_grp-I"/>
</dbReference>
<evidence type="ECO:0000256" key="15">
    <source>
        <dbReference type="SAM" id="SignalP"/>
    </source>
</evidence>
<organism evidence="16 17">
    <name type="scientific">Mycena rosella</name>
    <name type="common">Pink bonnet</name>
    <name type="synonym">Agaricus rosellus</name>
    <dbReference type="NCBI Taxonomy" id="1033263"/>
    <lineage>
        <taxon>Eukaryota</taxon>
        <taxon>Fungi</taxon>
        <taxon>Dikarya</taxon>
        <taxon>Basidiomycota</taxon>
        <taxon>Agaricomycotina</taxon>
        <taxon>Agaricomycetes</taxon>
        <taxon>Agaricomycetidae</taxon>
        <taxon>Agaricales</taxon>
        <taxon>Marasmiineae</taxon>
        <taxon>Mycenaceae</taxon>
        <taxon>Mycena</taxon>
    </lineage>
</organism>
<protein>
    <submittedName>
        <fullName evidence="16">Cytochrome P450</fullName>
    </submittedName>
</protein>
<dbReference type="AlphaFoldDB" id="A0AAD7M8D6"/>
<comment type="pathway">
    <text evidence="3">Secondary metabolite biosynthesis; terpenoid biosynthesis.</text>
</comment>
<dbReference type="GO" id="GO:0004497">
    <property type="term" value="F:monooxygenase activity"/>
    <property type="evidence" value="ECO:0007669"/>
    <property type="project" value="UniProtKB-KW"/>
</dbReference>
<gene>
    <name evidence="16" type="ORF">B0H17DRAFT_1002404</name>
</gene>
<proteinExistence type="inferred from homology"/>
<dbReference type="PRINTS" id="PR00463">
    <property type="entry name" value="EP450I"/>
</dbReference>
<keyword evidence="11 14" id="KW-0503">Monooxygenase</keyword>
<name>A0AAD7M8D6_MYCRO</name>
<keyword evidence="12" id="KW-0472">Membrane</keyword>
<evidence type="ECO:0000256" key="5">
    <source>
        <dbReference type="ARBA" id="ARBA00022617"/>
    </source>
</evidence>
<evidence type="ECO:0000313" key="16">
    <source>
        <dbReference type="EMBL" id="KAJ7705377.1"/>
    </source>
</evidence>
<evidence type="ECO:0000256" key="7">
    <source>
        <dbReference type="ARBA" id="ARBA00022723"/>
    </source>
</evidence>
<keyword evidence="10 13" id="KW-0408">Iron</keyword>
<feature type="binding site" description="axial binding residue" evidence="13">
    <location>
        <position position="452"/>
    </location>
    <ligand>
        <name>heme</name>
        <dbReference type="ChEBI" id="CHEBI:30413"/>
    </ligand>
    <ligandPart>
        <name>Fe</name>
        <dbReference type="ChEBI" id="CHEBI:18248"/>
    </ligandPart>
</feature>
<keyword evidence="15" id="KW-0732">Signal</keyword>
<keyword evidence="9 14" id="KW-0560">Oxidoreductase</keyword>
<evidence type="ECO:0000256" key="10">
    <source>
        <dbReference type="ARBA" id="ARBA00023004"/>
    </source>
</evidence>
<dbReference type="Gene3D" id="1.10.630.10">
    <property type="entry name" value="Cytochrome P450"/>
    <property type="match status" value="1"/>
</dbReference>
<dbReference type="InterPro" id="IPR050121">
    <property type="entry name" value="Cytochrome_P450_monoxygenase"/>
</dbReference>
<dbReference type="GO" id="GO:0016020">
    <property type="term" value="C:membrane"/>
    <property type="evidence" value="ECO:0007669"/>
    <property type="project" value="UniProtKB-SubCell"/>
</dbReference>
<dbReference type="InterPro" id="IPR017972">
    <property type="entry name" value="Cyt_P450_CS"/>
</dbReference>
<dbReference type="GO" id="GO:0016705">
    <property type="term" value="F:oxidoreductase activity, acting on paired donors, with incorporation or reduction of molecular oxygen"/>
    <property type="evidence" value="ECO:0007669"/>
    <property type="project" value="InterPro"/>
</dbReference>
<evidence type="ECO:0000256" key="14">
    <source>
        <dbReference type="RuleBase" id="RU000461"/>
    </source>
</evidence>
<dbReference type="GO" id="GO:0020037">
    <property type="term" value="F:heme binding"/>
    <property type="evidence" value="ECO:0007669"/>
    <property type="project" value="InterPro"/>
</dbReference>
<evidence type="ECO:0000313" key="17">
    <source>
        <dbReference type="Proteomes" id="UP001221757"/>
    </source>
</evidence>
<keyword evidence="7 13" id="KW-0479">Metal-binding</keyword>
<evidence type="ECO:0000256" key="13">
    <source>
        <dbReference type="PIRSR" id="PIRSR602401-1"/>
    </source>
</evidence>
<evidence type="ECO:0000256" key="1">
    <source>
        <dbReference type="ARBA" id="ARBA00001971"/>
    </source>
</evidence>
<comment type="similarity">
    <text evidence="4 14">Belongs to the cytochrome P450 family.</text>
</comment>